<comment type="caution">
    <text evidence="2">The sequence shown here is derived from an EMBL/GenBank/DDBJ whole genome shotgun (WGS) entry which is preliminary data.</text>
</comment>
<gene>
    <name evidence="2" type="ORF">CVLEPA_LOCUS4126</name>
</gene>
<name>A0ABP0F3X8_CLALP</name>
<protein>
    <submittedName>
        <fullName evidence="2">Uncharacterized protein</fullName>
    </submittedName>
</protein>
<keyword evidence="1" id="KW-0812">Transmembrane</keyword>
<feature type="transmembrane region" description="Helical" evidence="1">
    <location>
        <begin position="107"/>
        <end position="126"/>
    </location>
</feature>
<dbReference type="Proteomes" id="UP001642483">
    <property type="component" value="Unassembled WGS sequence"/>
</dbReference>
<evidence type="ECO:0000256" key="1">
    <source>
        <dbReference type="SAM" id="Phobius"/>
    </source>
</evidence>
<keyword evidence="3" id="KW-1185">Reference proteome</keyword>
<evidence type="ECO:0000313" key="3">
    <source>
        <dbReference type="Proteomes" id="UP001642483"/>
    </source>
</evidence>
<keyword evidence="1" id="KW-0472">Membrane</keyword>
<reference evidence="2 3" key="1">
    <citation type="submission" date="2024-02" db="EMBL/GenBank/DDBJ databases">
        <authorList>
            <person name="Daric V."/>
            <person name="Darras S."/>
        </authorList>
    </citation>
    <scope>NUCLEOTIDE SEQUENCE [LARGE SCALE GENOMIC DNA]</scope>
</reference>
<keyword evidence="1" id="KW-1133">Transmembrane helix</keyword>
<proteinExistence type="predicted"/>
<organism evidence="2 3">
    <name type="scientific">Clavelina lepadiformis</name>
    <name type="common">Light-bulb sea squirt</name>
    <name type="synonym">Ascidia lepadiformis</name>
    <dbReference type="NCBI Taxonomy" id="159417"/>
    <lineage>
        <taxon>Eukaryota</taxon>
        <taxon>Metazoa</taxon>
        <taxon>Chordata</taxon>
        <taxon>Tunicata</taxon>
        <taxon>Ascidiacea</taxon>
        <taxon>Aplousobranchia</taxon>
        <taxon>Clavelinidae</taxon>
        <taxon>Clavelina</taxon>
    </lineage>
</organism>
<dbReference type="EMBL" id="CAWYQH010000013">
    <property type="protein sequence ID" value="CAK8674426.1"/>
    <property type="molecule type" value="Genomic_DNA"/>
</dbReference>
<sequence>MNNNRRSAWSALTDSLPFRGYGTALHLVKVYQCTTLCMFCVYVASILSITPTVSFMSSSSGEGLGLRPTLNLVITSVDPVTLGLKFALTSVMFLCWEACAAYVRNKFYPCLGVILIFIFTAAMNYIKVVDLEELLHCYSGRRLCRFTQTATTTLFGTT</sequence>
<feature type="transmembrane region" description="Helical" evidence="1">
    <location>
        <begin position="70"/>
        <end position="95"/>
    </location>
</feature>
<evidence type="ECO:0000313" key="2">
    <source>
        <dbReference type="EMBL" id="CAK8674426.1"/>
    </source>
</evidence>
<feature type="transmembrane region" description="Helical" evidence="1">
    <location>
        <begin position="30"/>
        <end position="50"/>
    </location>
</feature>
<accession>A0ABP0F3X8</accession>